<evidence type="ECO:0000313" key="2">
    <source>
        <dbReference type="Proteomes" id="UP000025241"/>
    </source>
</evidence>
<dbReference type="HOGENOM" id="CLU_125455_0_0_6"/>
<dbReference type="AlphaFoldDB" id="A0A024HMR1"/>
<evidence type="ECO:0000313" key="1">
    <source>
        <dbReference type="EMBL" id="CDF86350.1"/>
    </source>
</evidence>
<dbReference type="STRING" id="1301098.PKB_5037"/>
<dbReference type="RefSeq" id="WP_043255414.1">
    <property type="nucleotide sequence ID" value="NZ_HG322950.1"/>
</dbReference>
<dbReference type="EMBL" id="HG322950">
    <property type="protein sequence ID" value="CDF86350.1"/>
    <property type="molecule type" value="Genomic_DNA"/>
</dbReference>
<keyword evidence="2" id="KW-1185">Reference proteome</keyword>
<organism evidence="1 2">
    <name type="scientific">Pseudomonas knackmussii (strain DSM 6978 / CCUG 54928 / LMG 23759 / B13)</name>
    <dbReference type="NCBI Taxonomy" id="1301098"/>
    <lineage>
        <taxon>Bacteria</taxon>
        <taxon>Pseudomonadati</taxon>
        <taxon>Pseudomonadota</taxon>
        <taxon>Gammaproteobacteria</taxon>
        <taxon>Pseudomonadales</taxon>
        <taxon>Pseudomonadaceae</taxon>
        <taxon>Pseudomonas</taxon>
    </lineage>
</organism>
<dbReference type="KEGG" id="pkc:PKB_5037"/>
<sequence>MRGVYRDVLPAIIRALAADAIDNTAKQSWQRLIDRKIDGGFRALLSARDQFEFDCMLHALLHRELSTAEWDVLYARYSTHNGRRVQAIARLVPRISTPAPHLFLTKAVTTWCIPRMKGKEGKRSTEVLMLSAEWYDINAWDTEARPDSTRSRWRRDIWKALDALEEQAVVRVTEILEREKLLSVA</sequence>
<accession>A0A024HMR1</accession>
<gene>
    <name evidence="1" type="ORF">PKB_5037</name>
</gene>
<reference evidence="1 2" key="2">
    <citation type="submission" date="2014-05" db="EMBL/GenBank/DDBJ databases">
        <title>Genome sequence of the 3-chlorobenzoate degrading bacterium Pseudomonas knackmussii B13 shows multiple evidence for horizontal gene transfer.</title>
        <authorList>
            <person name="Miyazaki R."/>
            <person name="Bertelli C."/>
            <person name="Falquet L."/>
            <person name="Robinson-Rechavi M."/>
            <person name="Gharib W."/>
            <person name="Roy S."/>
            <person name="Van der Meer J.R."/>
        </authorList>
    </citation>
    <scope>NUCLEOTIDE SEQUENCE [LARGE SCALE GENOMIC DNA]</scope>
    <source>
        <strain evidence="1 2">B13</strain>
    </source>
</reference>
<dbReference type="Proteomes" id="UP000025241">
    <property type="component" value="Chromosome I"/>
</dbReference>
<name>A0A024HMR1_PSEKB</name>
<protein>
    <submittedName>
        <fullName evidence="1">Uncharacterized protein</fullName>
    </submittedName>
</protein>
<proteinExistence type="predicted"/>
<dbReference type="OrthoDB" id="7005515at2"/>
<reference evidence="1 2" key="1">
    <citation type="submission" date="2013-03" db="EMBL/GenBank/DDBJ databases">
        <authorList>
            <person name="Linke B."/>
        </authorList>
    </citation>
    <scope>NUCLEOTIDE SEQUENCE [LARGE SCALE GENOMIC DNA]</scope>
    <source>
        <strain evidence="1 2">B13</strain>
    </source>
</reference>